<keyword evidence="2" id="KW-0479">Metal-binding</keyword>
<protein>
    <recommendedName>
        <fullName evidence="3">DDE Tnp4 domain-containing protein</fullName>
    </recommendedName>
</protein>
<sequence>GFLNCCGAMDCTHMAIELLGSEDAIDWYARAKKYYSMVVQVVVDSKTSFLYITIGIVGSVPDRQVWNSSGLKKA</sequence>
<proteinExistence type="predicted"/>
<dbReference type="InterPro" id="IPR027806">
    <property type="entry name" value="HARBI1_dom"/>
</dbReference>
<reference evidence="4 5" key="1">
    <citation type="journal article" date="2011" name="Science">
        <title>The Selaginella genome identifies genetic changes associated with the evolution of vascular plants.</title>
        <authorList>
            <person name="Banks J.A."/>
            <person name="Nishiyama T."/>
            <person name="Hasebe M."/>
            <person name="Bowman J.L."/>
            <person name="Gribskov M."/>
            <person name="dePamphilis C."/>
            <person name="Albert V.A."/>
            <person name="Aono N."/>
            <person name="Aoyama T."/>
            <person name="Ambrose B.A."/>
            <person name="Ashton N.W."/>
            <person name="Axtell M.J."/>
            <person name="Barker E."/>
            <person name="Barker M.S."/>
            <person name="Bennetzen J.L."/>
            <person name="Bonawitz N.D."/>
            <person name="Chapple C."/>
            <person name="Cheng C."/>
            <person name="Correa L.G."/>
            <person name="Dacre M."/>
            <person name="DeBarry J."/>
            <person name="Dreyer I."/>
            <person name="Elias M."/>
            <person name="Engstrom E.M."/>
            <person name="Estelle M."/>
            <person name="Feng L."/>
            <person name="Finet C."/>
            <person name="Floyd S.K."/>
            <person name="Frommer W.B."/>
            <person name="Fujita T."/>
            <person name="Gramzow L."/>
            <person name="Gutensohn M."/>
            <person name="Harholt J."/>
            <person name="Hattori M."/>
            <person name="Heyl A."/>
            <person name="Hirai T."/>
            <person name="Hiwatashi Y."/>
            <person name="Ishikawa M."/>
            <person name="Iwata M."/>
            <person name="Karol K.G."/>
            <person name="Koehler B."/>
            <person name="Kolukisaoglu U."/>
            <person name="Kubo M."/>
            <person name="Kurata T."/>
            <person name="Lalonde S."/>
            <person name="Li K."/>
            <person name="Li Y."/>
            <person name="Litt A."/>
            <person name="Lyons E."/>
            <person name="Manning G."/>
            <person name="Maruyama T."/>
            <person name="Michael T.P."/>
            <person name="Mikami K."/>
            <person name="Miyazaki S."/>
            <person name="Morinaga S."/>
            <person name="Murata T."/>
            <person name="Mueller-Roeber B."/>
            <person name="Nelson D.R."/>
            <person name="Obara M."/>
            <person name="Oguri Y."/>
            <person name="Olmstead R.G."/>
            <person name="Onodera N."/>
            <person name="Petersen B.L."/>
            <person name="Pils B."/>
            <person name="Prigge M."/>
            <person name="Rensing S.A."/>
            <person name="Riano-Pachon D.M."/>
            <person name="Roberts A.W."/>
            <person name="Sato Y."/>
            <person name="Scheller H.V."/>
            <person name="Schulz B."/>
            <person name="Schulz C."/>
            <person name="Shakirov E.V."/>
            <person name="Shibagaki N."/>
            <person name="Shinohara N."/>
            <person name="Shippen D.E."/>
            <person name="Soerensen I."/>
            <person name="Sotooka R."/>
            <person name="Sugimoto N."/>
            <person name="Sugita M."/>
            <person name="Sumikawa N."/>
            <person name="Tanurdzic M."/>
            <person name="Theissen G."/>
            <person name="Ulvskov P."/>
            <person name="Wakazuki S."/>
            <person name="Weng J.K."/>
            <person name="Willats W.W."/>
            <person name="Wipf D."/>
            <person name="Wolf P.G."/>
            <person name="Yang L."/>
            <person name="Zimmer A.D."/>
            <person name="Zhu Q."/>
            <person name="Mitros T."/>
            <person name="Hellsten U."/>
            <person name="Loque D."/>
            <person name="Otillar R."/>
            <person name="Salamov A."/>
            <person name="Schmutz J."/>
            <person name="Shapiro H."/>
            <person name="Lindquist E."/>
            <person name="Lucas S."/>
            <person name="Rokhsar D."/>
            <person name="Grigoriev I.V."/>
        </authorList>
    </citation>
    <scope>NUCLEOTIDE SEQUENCE [LARGE SCALE GENOMIC DNA]</scope>
</reference>
<dbReference type="EMBL" id="GL377580">
    <property type="protein sequence ID" value="EFJ28122.1"/>
    <property type="molecule type" value="Genomic_DNA"/>
</dbReference>
<comment type="cofactor">
    <cofactor evidence="1">
        <name>a divalent metal cation</name>
        <dbReference type="ChEBI" id="CHEBI:60240"/>
    </cofactor>
</comment>
<dbReference type="Pfam" id="PF13359">
    <property type="entry name" value="DDE_Tnp_4"/>
    <property type="match status" value="1"/>
</dbReference>
<dbReference type="Proteomes" id="UP000001514">
    <property type="component" value="Unassembled WGS sequence"/>
</dbReference>
<evidence type="ECO:0000256" key="2">
    <source>
        <dbReference type="ARBA" id="ARBA00022723"/>
    </source>
</evidence>
<evidence type="ECO:0000256" key="1">
    <source>
        <dbReference type="ARBA" id="ARBA00001968"/>
    </source>
</evidence>
<feature type="domain" description="DDE Tnp4" evidence="3">
    <location>
        <begin position="9"/>
        <end position="74"/>
    </location>
</feature>
<feature type="non-terminal residue" evidence="4">
    <location>
        <position position="1"/>
    </location>
</feature>
<keyword evidence="5" id="KW-1185">Reference proteome</keyword>
<dbReference type="GO" id="GO:0046872">
    <property type="term" value="F:metal ion binding"/>
    <property type="evidence" value="ECO:0007669"/>
    <property type="project" value="UniProtKB-KW"/>
</dbReference>
<organism evidence="5">
    <name type="scientific">Selaginella moellendorffii</name>
    <name type="common">Spikemoss</name>
    <dbReference type="NCBI Taxonomy" id="88036"/>
    <lineage>
        <taxon>Eukaryota</taxon>
        <taxon>Viridiplantae</taxon>
        <taxon>Streptophyta</taxon>
        <taxon>Embryophyta</taxon>
        <taxon>Tracheophyta</taxon>
        <taxon>Lycopodiopsida</taxon>
        <taxon>Selaginellales</taxon>
        <taxon>Selaginellaceae</taxon>
        <taxon>Selaginella</taxon>
    </lineage>
</organism>
<dbReference type="AlphaFoldDB" id="D8RHT1"/>
<dbReference type="KEGG" id="smo:SELMODRAFT_94546"/>
<gene>
    <name evidence="4" type="ORF">SELMODRAFT_94546</name>
</gene>
<dbReference type="InParanoid" id="D8RHT1"/>
<evidence type="ECO:0000259" key="3">
    <source>
        <dbReference type="Pfam" id="PF13359"/>
    </source>
</evidence>
<dbReference type="Gramene" id="EFJ28122">
    <property type="protein sequence ID" value="EFJ28122"/>
    <property type="gene ID" value="SELMODRAFT_94546"/>
</dbReference>
<accession>D8RHT1</accession>
<evidence type="ECO:0000313" key="5">
    <source>
        <dbReference type="Proteomes" id="UP000001514"/>
    </source>
</evidence>
<dbReference type="HOGENOM" id="CLU_2892765_0_0_1"/>
<evidence type="ECO:0000313" key="4">
    <source>
        <dbReference type="EMBL" id="EFJ28122.1"/>
    </source>
</evidence>
<name>D8RHT1_SELML</name>